<dbReference type="Pfam" id="PF01590">
    <property type="entry name" value="GAF"/>
    <property type="match status" value="1"/>
</dbReference>
<evidence type="ECO:0000313" key="3">
    <source>
        <dbReference type="Proteomes" id="UP000253204"/>
    </source>
</evidence>
<dbReference type="AlphaFoldDB" id="A0A368TN27"/>
<dbReference type="OrthoDB" id="9812358at2"/>
<dbReference type="SUPFAM" id="SSF55781">
    <property type="entry name" value="GAF domain-like"/>
    <property type="match status" value="1"/>
</dbReference>
<feature type="domain" description="GAF" evidence="1">
    <location>
        <begin position="41"/>
        <end position="183"/>
    </location>
</feature>
<reference evidence="2 3" key="1">
    <citation type="submission" date="2018-07" db="EMBL/GenBank/DDBJ databases">
        <title>Halomonas rutogse sp. nov., isolated from Lake TangqianCo on Tibetan Plateau.</title>
        <authorList>
            <person name="Lu H."/>
            <person name="Xing P."/>
            <person name="Wu Q."/>
        </authorList>
    </citation>
    <scope>NUCLEOTIDE SEQUENCE [LARGE SCALE GENOMIC DNA]</scope>
    <source>
        <strain evidence="2 3">TQ8S</strain>
    </source>
</reference>
<accession>A0A368TN27</accession>
<dbReference type="InterPro" id="IPR029016">
    <property type="entry name" value="GAF-like_dom_sf"/>
</dbReference>
<dbReference type="SMART" id="SM00065">
    <property type="entry name" value="GAF"/>
    <property type="match status" value="1"/>
</dbReference>
<keyword evidence="3" id="KW-1185">Reference proteome</keyword>
<dbReference type="InterPro" id="IPR029787">
    <property type="entry name" value="Nucleotide_cyclase"/>
</dbReference>
<proteinExistence type="predicted"/>
<dbReference type="PANTHER" id="PTHR43102:SF2">
    <property type="entry name" value="GAF DOMAIN-CONTAINING PROTEIN"/>
    <property type="match status" value="1"/>
</dbReference>
<dbReference type="Proteomes" id="UP000253204">
    <property type="component" value="Unassembled WGS sequence"/>
</dbReference>
<evidence type="ECO:0000259" key="1">
    <source>
        <dbReference type="SMART" id="SM00065"/>
    </source>
</evidence>
<comment type="caution">
    <text evidence="2">The sequence shown here is derived from an EMBL/GenBank/DDBJ whole genome shotgun (WGS) entry which is preliminary data.</text>
</comment>
<dbReference type="PANTHER" id="PTHR43102">
    <property type="entry name" value="SLR1143 PROTEIN"/>
    <property type="match status" value="1"/>
</dbReference>
<dbReference type="EMBL" id="QPIJ01000119">
    <property type="protein sequence ID" value="RCV85706.1"/>
    <property type="molecule type" value="Genomic_DNA"/>
</dbReference>
<name>A0A368TN27_9GAMM</name>
<dbReference type="InterPro" id="IPR003018">
    <property type="entry name" value="GAF"/>
</dbReference>
<dbReference type="Gene3D" id="3.30.450.40">
    <property type="match status" value="1"/>
</dbReference>
<evidence type="ECO:0000313" key="2">
    <source>
        <dbReference type="EMBL" id="RCV85706.1"/>
    </source>
</evidence>
<dbReference type="SUPFAM" id="SSF55073">
    <property type="entry name" value="Nucleotide cyclase"/>
    <property type="match status" value="1"/>
</dbReference>
<dbReference type="InterPro" id="IPR043128">
    <property type="entry name" value="Rev_trsase/Diguanyl_cyclase"/>
</dbReference>
<organism evidence="2 3">
    <name type="scientific">Vreelandella rituensis</name>
    <dbReference type="NCBI Taxonomy" id="2282306"/>
    <lineage>
        <taxon>Bacteria</taxon>
        <taxon>Pseudomonadati</taxon>
        <taxon>Pseudomonadota</taxon>
        <taxon>Gammaproteobacteria</taxon>
        <taxon>Oceanospirillales</taxon>
        <taxon>Halomonadaceae</taxon>
        <taxon>Vreelandella</taxon>
    </lineage>
</organism>
<dbReference type="Gene3D" id="3.30.70.270">
    <property type="match status" value="1"/>
</dbReference>
<protein>
    <submittedName>
        <fullName evidence="2">GAF domain-containing protein</fullName>
    </submittedName>
</protein>
<gene>
    <name evidence="2" type="ORF">DU506_20800</name>
</gene>
<sequence>MEFLMPDSSLGKPLPIISHLSNHTEERRLAALHATGLLDTLPEERFDRLTRLAHRLFEVPIVLVSMVDRDRQWFKSSQGVSLRETPRHIAFCSWTIQSDELMEVPDTRLDERFRDNPFVTGPPYVRFYAGQPLHLATGERIGTLCLIEAEPRQLLPREKQLLSDIARLVEQEFSLGTQYPTDNITGCLDELAFTPRATNTLALCRRHDINAVLIRIRILNMARIGQLHGDEDGGEVGSNESHQLLEQLGKTMAKIASQAEVVGRYGNDTVAALLMDATLGEIRLLCAQLKAALQRWNGLRRPGETKLYCHIEVASASLDAQETLAHLFEGGWTHYFTIDGE</sequence>